<dbReference type="PANTHER" id="PTHR43968">
    <property type="match status" value="1"/>
</dbReference>
<dbReference type="Gene3D" id="1.20.1050.10">
    <property type="match status" value="1"/>
</dbReference>
<dbReference type="AlphaFoldDB" id="A0A7Z0RU07"/>
<evidence type="ECO:0000259" key="1">
    <source>
        <dbReference type="PROSITE" id="PS50404"/>
    </source>
</evidence>
<dbReference type="InterPro" id="IPR054416">
    <property type="entry name" value="GST_UstS-like_C"/>
</dbReference>
<dbReference type="RefSeq" id="WP_179929296.1">
    <property type="nucleotide sequence ID" value="NZ_JACCDF010000002.1"/>
</dbReference>
<dbReference type="Pfam" id="PF13417">
    <property type="entry name" value="GST_N_3"/>
    <property type="match status" value="1"/>
</dbReference>
<dbReference type="Pfam" id="PF22041">
    <property type="entry name" value="GST_C_7"/>
    <property type="match status" value="1"/>
</dbReference>
<dbReference type="SUPFAM" id="SSF47616">
    <property type="entry name" value="GST C-terminal domain-like"/>
    <property type="match status" value="1"/>
</dbReference>
<dbReference type="Proteomes" id="UP000586119">
    <property type="component" value="Unassembled WGS sequence"/>
</dbReference>
<dbReference type="InterPro" id="IPR050983">
    <property type="entry name" value="GST_Omega/HSP26"/>
</dbReference>
<feature type="domain" description="GST N-terminal" evidence="1">
    <location>
        <begin position="8"/>
        <end position="84"/>
    </location>
</feature>
<dbReference type="EMBL" id="JACCDF010000002">
    <property type="protein sequence ID" value="NYS59964.1"/>
    <property type="molecule type" value="Genomic_DNA"/>
</dbReference>
<dbReference type="GO" id="GO:0016740">
    <property type="term" value="F:transferase activity"/>
    <property type="evidence" value="ECO:0007669"/>
    <property type="project" value="UniProtKB-KW"/>
</dbReference>
<dbReference type="InterPro" id="IPR004045">
    <property type="entry name" value="Glutathione_S-Trfase_N"/>
</dbReference>
<dbReference type="GO" id="GO:0005737">
    <property type="term" value="C:cytoplasm"/>
    <property type="evidence" value="ECO:0007669"/>
    <property type="project" value="TreeGrafter"/>
</dbReference>
<keyword evidence="2" id="KW-0808">Transferase</keyword>
<dbReference type="Gene3D" id="3.40.30.10">
    <property type="entry name" value="Glutaredoxin"/>
    <property type="match status" value="1"/>
</dbReference>
<gene>
    <name evidence="2" type="ORF">HZS81_04215</name>
</gene>
<evidence type="ECO:0000313" key="3">
    <source>
        <dbReference type="Proteomes" id="UP000586119"/>
    </source>
</evidence>
<comment type="caution">
    <text evidence="2">The sequence shown here is derived from an EMBL/GenBank/DDBJ whole genome shotgun (WGS) entry which is preliminary data.</text>
</comment>
<dbReference type="PROSITE" id="PS50404">
    <property type="entry name" value="GST_NTER"/>
    <property type="match status" value="1"/>
</dbReference>
<dbReference type="InterPro" id="IPR036282">
    <property type="entry name" value="Glutathione-S-Trfase_C_sf"/>
</dbReference>
<protein>
    <submittedName>
        <fullName evidence="2">Glutathione S-transferase N-terminal domain-containing protein</fullName>
    </submittedName>
</protein>
<organism evidence="2 3">
    <name type="scientific">Vreelandella salicampi</name>
    <dbReference type="NCBI Taxonomy" id="1449798"/>
    <lineage>
        <taxon>Bacteria</taxon>
        <taxon>Pseudomonadati</taxon>
        <taxon>Pseudomonadota</taxon>
        <taxon>Gammaproteobacteria</taxon>
        <taxon>Oceanospirillales</taxon>
        <taxon>Halomonadaceae</taxon>
        <taxon>Vreelandella</taxon>
    </lineage>
</organism>
<keyword evidence="3" id="KW-1185">Reference proteome</keyword>
<dbReference type="SUPFAM" id="SSF52833">
    <property type="entry name" value="Thioredoxin-like"/>
    <property type="match status" value="1"/>
</dbReference>
<dbReference type="PANTHER" id="PTHR43968:SF6">
    <property type="entry name" value="GLUTATHIONE S-TRANSFERASE OMEGA"/>
    <property type="match status" value="1"/>
</dbReference>
<dbReference type="InterPro" id="IPR036249">
    <property type="entry name" value="Thioredoxin-like_sf"/>
</dbReference>
<sequence length="233" mass="26870">MTRTLYDLCGRDERLRFSPYCWRVRMSLAHKGLETHFKPWRFLQKDELAFADYDKVPVLCDGDKVVTDSFEIMRYLDAAYPEAPLLGEGVSYQRALFFKHFVERSVTPSLFRIVALDLLAAIHPDDRAYFRETREARFGCTLEAFHQPEQGRQALQKTLAPVRELLRETPFLDGEVPSGVDYLLFGSMMWAYCVSEQALAPPDDDVAHWFERMLAQYDGLAARAFTVRDLPAG</sequence>
<accession>A0A7Z0RU07</accession>
<reference evidence="2 3" key="1">
    <citation type="journal article" date="2015" name="Int. J. Syst. Evol. Microbiol.">
        <title>Halomonas salicampi sp. nov., a halotolerant and alkalitolerant bacterium isolated from a saltern soil.</title>
        <authorList>
            <person name="Lee J.C."/>
            <person name="Kim Y.S."/>
            <person name="Yun B.S."/>
            <person name="Whang K.S."/>
        </authorList>
    </citation>
    <scope>NUCLEOTIDE SEQUENCE [LARGE SCALE GENOMIC DNA]</scope>
    <source>
        <strain evidence="2 3">BH103</strain>
    </source>
</reference>
<name>A0A7Z0RU07_9GAMM</name>
<evidence type="ECO:0000313" key="2">
    <source>
        <dbReference type="EMBL" id="NYS59964.1"/>
    </source>
</evidence>
<proteinExistence type="predicted"/>